<keyword evidence="1" id="KW-0472">Membrane</keyword>
<feature type="transmembrane region" description="Helical" evidence="1">
    <location>
        <begin position="429"/>
        <end position="448"/>
    </location>
</feature>
<feature type="transmembrane region" description="Helical" evidence="1">
    <location>
        <begin position="482"/>
        <end position="505"/>
    </location>
</feature>
<feature type="transmembrane region" description="Helical" evidence="1">
    <location>
        <begin position="329"/>
        <end position="350"/>
    </location>
</feature>
<accession>A0AAF1JYC7</accession>
<keyword evidence="1" id="KW-1133">Transmembrane helix</keyword>
<keyword evidence="1" id="KW-0812">Transmembrane</keyword>
<reference evidence="2" key="2">
    <citation type="journal article" date="2021" name="Syst. Appl. Microbiol.">
        <title>Roseomonas hellenica sp. nov., isolated from roots of wild-growing Alkanna tinctoria.</title>
        <authorList>
            <person name="Rat A."/>
            <person name="Naranjo H.D."/>
            <person name="Lebbe L."/>
            <person name="Cnockaert M."/>
            <person name="Krigas N."/>
            <person name="Grigoriadou K."/>
            <person name="Maloupa E."/>
            <person name="Willems A."/>
        </authorList>
    </citation>
    <scope>NUCLEOTIDE SEQUENCE</scope>
    <source>
        <strain evidence="2">LMG 28251</strain>
    </source>
</reference>
<dbReference type="Proteomes" id="UP001196068">
    <property type="component" value="Unassembled WGS sequence"/>
</dbReference>
<keyword evidence="3" id="KW-1185">Reference proteome</keyword>
<evidence type="ECO:0000313" key="2">
    <source>
        <dbReference type="EMBL" id="MBR0656837.1"/>
    </source>
</evidence>
<organism evidence="2 3">
    <name type="scientific">Plastoroseomonas arctica</name>
    <dbReference type="NCBI Taxonomy" id="1509237"/>
    <lineage>
        <taxon>Bacteria</taxon>
        <taxon>Pseudomonadati</taxon>
        <taxon>Pseudomonadota</taxon>
        <taxon>Alphaproteobacteria</taxon>
        <taxon>Acetobacterales</taxon>
        <taxon>Acetobacteraceae</taxon>
        <taxon>Plastoroseomonas</taxon>
    </lineage>
</organism>
<comment type="caution">
    <text evidence="2">The sequence shown here is derived from an EMBL/GenBank/DDBJ whole genome shotgun (WGS) entry which is preliminary data.</text>
</comment>
<feature type="transmembrane region" description="Helical" evidence="1">
    <location>
        <begin position="389"/>
        <end position="409"/>
    </location>
</feature>
<feature type="transmembrane region" description="Helical" evidence="1">
    <location>
        <begin position="212"/>
        <end position="235"/>
    </location>
</feature>
<reference evidence="2" key="1">
    <citation type="submission" date="2020-01" db="EMBL/GenBank/DDBJ databases">
        <authorList>
            <person name="Rat A."/>
        </authorList>
    </citation>
    <scope>NUCLEOTIDE SEQUENCE</scope>
    <source>
        <strain evidence="2">LMG 28251</strain>
    </source>
</reference>
<evidence type="ECO:0000256" key="1">
    <source>
        <dbReference type="SAM" id="Phobius"/>
    </source>
</evidence>
<name>A0AAF1JYC7_9PROT</name>
<evidence type="ECO:0000313" key="3">
    <source>
        <dbReference type="Proteomes" id="UP001196068"/>
    </source>
</evidence>
<feature type="transmembrane region" description="Helical" evidence="1">
    <location>
        <begin position="255"/>
        <end position="274"/>
    </location>
</feature>
<gene>
    <name evidence="2" type="ORF">GXW79_17285</name>
</gene>
<dbReference type="EMBL" id="JAAEDH010000022">
    <property type="protein sequence ID" value="MBR0656837.1"/>
    <property type="molecule type" value="Genomic_DNA"/>
</dbReference>
<feature type="transmembrane region" description="Helical" evidence="1">
    <location>
        <begin position="281"/>
        <end position="298"/>
    </location>
</feature>
<feature type="transmembrane region" description="Helical" evidence="1">
    <location>
        <begin position="304"/>
        <end position="322"/>
    </location>
</feature>
<feature type="transmembrane region" description="Helical" evidence="1">
    <location>
        <begin position="50"/>
        <end position="78"/>
    </location>
</feature>
<dbReference type="RefSeq" id="WP_211875706.1">
    <property type="nucleotide sequence ID" value="NZ_JAAEDH010000022.1"/>
</dbReference>
<feature type="transmembrane region" description="Helical" evidence="1">
    <location>
        <begin position="187"/>
        <end position="205"/>
    </location>
</feature>
<feature type="transmembrane region" description="Helical" evidence="1">
    <location>
        <begin position="90"/>
        <end position="110"/>
    </location>
</feature>
<proteinExistence type="predicted"/>
<feature type="transmembrane region" description="Helical" evidence="1">
    <location>
        <begin position="454"/>
        <end position="475"/>
    </location>
</feature>
<dbReference type="AlphaFoldDB" id="A0AAF1JYC7"/>
<protein>
    <submittedName>
        <fullName evidence="2">Uncharacterized protein</fullName>
    </submittedName>
</protein>
<sequence length="654" mass="68918">MASSLSVVLCALLGLLLWGGVGWLLARRLGLLGGLSLPLAPALGWAVQNALALALAQGFGLSLWTMLGAALAIVLVSLRRGVPTDPGERLPAWFYAAAALVALAPAVAILPKFTEDGVLLGAAIYDHAKIALTAEFIRHGIPPINPVFAEPGTSPGVAYYYLWQFGAAQLGRLTGSSAWEADAASTWFTGFATLCLMAGIAFHACRSRIAPVIVLLACATASLRPTLAMLFGEAARDHVLLTSTGLGGWLYQTSWAPHHMASAGCTVLAALLLARLAVQPSVRVALVLALVVAAGFGSSIWVGGVTFALAGGVIALALLPVARPGWRDLFVIGGVAAALGAAALVTPMALEMVAAGRARGGGAPIILDHVQVLGNYFPQPLRRILDAPGYWLVLLVVEFPVAVVGTAFAMRRWRHLLPRHPEASRAATALALLALCSLLCGWVLVSTAGENNDLGWRAVLPAILVLTAAAGAAVAQAWRARPVVVGLVMLLTIAAAAPDGASLIAGNVHGHPSDQARQFAQAPAMWEAVRRHAAADDRVINNPRLMRRVTPWEVNISWALLADRRSCFAGHEMALAFVAMLPERRLAIWEQMLRVFDGVGTAEDVTALATQYGCRVVLLTAADAAWSRDPFADDPRFRLAEARDAAWRIYVIGD</sequence>